<keyword evidence="1" id="KW-0472">Membrane</keyword>
<keyword evidence="1" id="KW-1133">Transmembrane helix</keyword>
<evidence type="ECO:0000256" key="1">
    <source>
        <dbReference type="SAM" id="Phobius"/>
    </source>
</evidence>
<feature type="transmembrane region" description="Helical" evidence="1">
    <location>
        <begin position="68"/>
        <end position="87"/>
    </location>
</feature>
<organism evidence="2 3">
    <name type="scientific">Morchella conica CCBAS932</name>
    <dbReference type="NCBI Taxonomy" id="1392247"/>
    <lineage>
        <taxon>Eukaryota</taxon>
        <taxon>Fungi</taxon>
        <taxon>Dikarya</taxon>
        <taxon>Ascomycota</taxon>
        <taxon>Pezizomycotina</taxon>
        <taxon>Pezizomycetes</taxon>
        <taxon>Pezizales</taxon>
        <taxon>Morchellaceae</taxon>
        <taxon>Morchella</taxon>
    </lineage>
</organism>
<reference evidence="2 3" key="1">
    <citation type="journal article" date="2018" name="Nat. Ecol. Evol.">
        <title>Pezizomycetes genomes reveal the molecular basis of ectomycorrhizal truffle lifestyle.</title>
        <authorList>
            <person name="Murat C."/>
            <person name="Payen T."/>
            <person name="Noel B."/>
            <person name="Kuo A."/>
            <person name="Morin E."/>
            <person name="Chen J."/>
            <person name="Kohler A."/>
            <person name="Krizsan K."/>
            <person name="Balestrini R."/>
            <person name="Da Silva C."/>
            <person name="Montanini B."/>
            <person name="Hainaut M."/>
            <person name="Levati E."/>
            <person name="Barry K.W."/>
            <person name="Belfiori B."/>
            <person name="Cichocki N."/>
            <person name="Clum A."/>
            <person name="Dockter R.B."/>
            <person name="Fauchery L."/>
            <person name="Guy J."/>
            <person name="Iotti M."/>
            <person name="Le Tacon F."/>
            <person name="Lindquist E.A."/>
            <person name="Lipzen A."/>
            <person name="Malagnac F."/>
            <person name="Mello A."/>
            <person name="Molinier V."/>
            <person name="Miyauchi S."/>
            <person name="Poulain J."/>
            <person name="Riccioni C."/>
            <person name="Rubini A."/>
            <person name="Sitrit Y."/>
            <person name="Splivallo R."/>
            <person name="Traeger S."/>
            <person name="Wang M."/>
            <person name="Zifcakova L."/>
            <person name="Wipf D."/>
            <person name="Zambonelli A."/>
            <person name="Paolocci F."/>
            <person name="Nowrousian M."/>
            <person name="Ottonello S."/>
            <person name="Baldrian P."/>
            <person name="Spatafora J.W."/>
            <person name="Henrissat B."/>
            <person name="Nagy L.G."/>
            <person name="Aury J.M."/>
            <person name="Wincker P."/>
            <person name="Grigoriev I.V."/>
            <person name="Bonfante P."/>
            <person name="Martin F.M."/>
        </authorList>
    </citation>
    <scope>NUCLEOTIDE SEQUENCE [LARGE SCALE GENOMIC DNA]</scope>
    <source>
        <strain evidence="2 3">CCBAS932</strain>
    </source>
</reference>
<dbReference type="Proteomes" id="UP000277580">
    <property type="component" value="Unassembled WGS sequence"/>
</dbReference>
<dbReference type="AlphaFoldDB" id="A0A3N4KBG9"/>
<evidence type="ECO:0000313" key="3">
    <source>
        <dbReference type="Proteomes" id="UP000277580"/>
    </source>
</evidence>
<name>A0A3N4KBG9_9PEZI</name>
<keyword evidence="1" id="KW-0812">Transmembrane</keyword>
<accession>A0A3N4KBG9</accession>
<dbReference type="InParanoid" id="A0A3N4KBG9"/>
<sequence length="161" mass="18777">MGLGVLFGTFLGWRLRIGNYPIDAAILLPSWRFGISNGLMGTWGRRICFLFPPSSSLLYRSIFEKRPLYYLHFLLSGFLLFDSFSYVHFGIRFLFRLFETLHHHLHVAASGFGAGVRAVFLFLFIILLLRLGLFKKKFHLYHTTAKKRIKKDHTMNSLLYL</sequence>
<proteinExistence type="predicted"/>
<protein>
    <submittedName>
        <fullName evidence="2">Uncharacterized protein</fullName>
    </submittedName>
</protein>
<feature type="transmembrane region" description="Helical" evidence="1">
    <location>
        <begin position="107"/>
        <end position="129"/>
    </location>
</feature>
<evidence type="ECO:0000313" key="2">
    <source>
        <dbReference type="EMBL" id="RPB07850.1"/>
    </source>
</evidence>
<dbReference type="EMBL" id="ML119174">
    <property type="protein sequence ID" value="RPB07850.1"/>
    <property type="molecule type" value="Genomic_DNA"/>
</dbReference>
<keyword evidence="3" id="KW-1185">Reference proteome</keyword>
<gene>
    <name evidence="2" type="ORF">P167DRAFT_388144</name>
</gene>